<gene>
    <name evidence="5" type="ORF">DPMN_153918</name>
</gene>
<name>A0A9D4J6I2_DREPO</name>
<keyword evidence="6" id="KW-1185">Reference proteome</keyword>
<dbReference type="Gene3D" id="3.80.10.10">
    <property type="entry name" value="Ribonuclease Inhibitor"/>
    <property type="match status" value="1"/>
</dbReference>
<proteinExistence type="predicted"/>
<dbReference type="InterPro" id="IPR027897">
    <property type="entry name" value="DUF4559"/>
</dbReference>
<sequence>MATNTKLFTDKETNNWFKASIALNVTKQGLTNFLDTQLQNVHTIVGRSCGNCTIEKLIPCPTNPYCNKRKRNKCPFHKSQKPQPCPTCDNVKQNIISQHRFGGPSLKNTHAEKWAHDYWEIGKCYLPPDGYSSISSVQESDFNGVISIMLNCLHFQTCLSSLCLSPPPPDKQCPLEKVRQIGRDVRHTSDCKVKDADLQDYFKTLSTLLADPQYLQHDPSAIIACTRLSDLQNDRMSFEELGKLLKEVNQTLEEAKKTGERFSEMAEKTLSKHLQKLDATNQLGLIRLKKKTTVGEQRLHSKTKVGEHRLERKTQFGAQIIYSRTRNGEQRIEKKTNDGKHRLERKTQFGAQIIYSRTRNGEQRIEQKTNDADQCIDSMVHDGTQRIEISVQHGIERMQQAANKTAQGNYERDVADFRRRLVEHYNDTSSNVALSVLDQSLDKRITDIYATPKMHLFDIASDGKRVKKEQVLTYKELFYTDDTKSNRRVYVQGEPGSGKSTFAAKLVHDWCDENRPSTAAPNKNASFGDVLIIQNFQFIFFLSLGESRGQTEVTHMIKKQIIDTIYSDEKRQVMYTLLLKIIETEICLVIRDGLDEWVAPDGSNLAEPSIAGFPKDKCAVLTTSRPWKLADERIKNSRIDILVEIEGISDSYTFSERVLRCILDKSKDLKTTAREIWSFIMERRLTWLSNLPMLYTLVICTWVGTMEEEEHLNGSSLCALYTTFLESLCKKANDTTGFFNDLNPPHVKCFSRTSYLRPIIQNVDVISKAAFHLLYSPEKEKSIVFNDQELSNYLTPSEQEFALKAGLISKRKTKSALNSSISFIHKSMQEFLAAYHIAHNAHLIDDVIIGYLGRHSDAYLDISQVFIFLCGLNISAANTLSGIINEHHSKIMDARGLTYSSMKHVAFQSIIEAGYREAVSNDQTDILLRLSHFYIVGNNLMVMNNVWRENKSNALALEIEVHDETDRAIRSSSTHGEPTSQVEFDLSSCLNLKYLKLWGSGIHMQDSSSSVSSTLPVCIVLNSANQAQCADPQPVLPCIKHIEFYNTCSSTWLRSLLSTLLTLDHYVKFILIACYITSCKEDPVRWEDTETDATLLSFKDTLTLMNAFGSVSRGLWEALHGLNIKSLSLSVGYGLFNETYADSMSQLLSSLTQLDKLSIVLNNDSPGLWEALHGLNIKRLSVWYGGFKVKYPDSMSQSLSSLTHLDTLSIKSCDDIPGLWEALRGLNIKSLSLSGRFGGFKVNSVDSMSQSLSSLTHLDKLSIKVYDHIDYIPGLWEALHGLNIKSLSLSFRNIGLKVKYADSMSQSLSSLTHLDTLSINAADYIPGLWEALHGLNIKSLSLSGRYGGFDVKSADSMSQSLLSLTYLDTLSICTYVDSPGLLEALHGLNIKSLSLSAIEHAESIARSLSSLKQLETLSVFWTYIDIKLPQSLKHLNSYCMVLLPSELRDLVDALSACTQTIESNLDFCCASLDDSTFKRIPPEEYIVVKKELEMRKNVEVKRFQILDRTIQTDVYVDDDDAASDWSVRDIGGVHDGTKYDDNVKDVSYKEFDCRMSREIITRISMRLLITPSSNS</sequence>
<dbReference type="Proteomes" id="UP000828390">
    <property type="component" value="Unassembled WGS sequence"/>
</dbReference>
<dbReference type="PANTHER" id="PTHR46312">
    <property type="entry name" value="NACHT DOMAIN-CONTAINING PROTEIN"/>
    <property type="match status" value="1"/>
</dbReference>
<reference evidence="5" key="1">
    <citation type="journal article" date="2019" name="bioRxiv">
        <title>The Genome of the Zebra Mussel, Dreissena polymorpha: A Resource for Invasive Species Research.</title>
        <authorList>
            <person name="McCartney M.A."/>
            <person name="Auch B."/>
            <person name="Kono T."/>
            <person name="Mallez S."/>
            <person name="Zhang Y."/>
            <person name="Obille A."/>
            <person name="Becker A."/>
            <person name="Abrahante J.E."/>
            <person name="Garbe J."/>
            <person name="Badalamenti J.P."/>
            <person name="Herman A."/>
            <person name="Mangelson H."/>
            <person name="Liachko I."/>
            <person name="Sullivan S."/>
            <person name="Sone E.D."/>
            <person name="Koren S."/>
            <person name="Silverstein K.A.T."/>
            <person name="Beckman K.B."/>
            <person name="Gohl D.M."/>
        </authorList>
    </citation>
    <scope>NUCLEOTIDE SEQUENCE</scope>
    <source>
        <strain evidence="5">Duluth1</strain>
        <tissue evidence="5">Whole animal</tissue>
    </source>
</reference>
<evidence type="ECO:0000313" key="5">
    <source>
        <dbReference type="EMBL" id="KAH3800285.1"/>
    </source>
</evidence>
<keyword evidence="2" id="KW-0067">ATP-binding</keyword>
<accession>A0A9D4J6I2</accession>
<dbReference type="GO" id="GO:0005524">
    <property type="term" value="F:ATP binding"/>
    <property type="evidence" value="ECO:0007669"/>
    <property type="project" value="UniProtKB-KW"/>
</dbReference>
<feature type="domain" description="NACHT" evidence="4">
    <location>
        <begin position="487"/>
        <end position="596"/>
    </location>
</feature>
<keyword evidence="1" id="KW-0547">Nucleotide-binding</keyword>
<dbReference type="PROSITE" id="PS50837">
    <property type="entry name" value="NACHT"/>
    <property type="match status" value="1"/>
</dbReference>
<dbReference type="InterPro" id="IPR007111">
    <property type="entry name" value="NACHT_NTPase"/>
</dbReference>
<evidence type="ECO:0000256" key="3">
    <source>
        <dbReference type="SAM" id="Coils"/>
    </source>
</evidence>
<organism evidence="5 6">
    <name type="scientific">Dreissena polymorpha</name>
    <name type="common">Zebra mussel</name>
    <name type="synonym">Mytilus polymorpha</name>
    <dbReference type="NCBI Taxonomy" id="45954"/>
    <lineage>
        <taxon>Eukaryota</taxon>
        <taxon>Metazoa</taxon>
        <taxon>Spiralia</taxon>
        <taxon>Lophotrochozoa</taxon>
        <taxon>Mollusca</taxon>
        <taxon>Bivalvia</taxon>
        <taxon>Autobranchia</taxon>
        <taxon>Heteroconchia</taxon>
        <taxon>Euheterodonta</taxon>
        <taxon>Imparidentia</taxon>
        <taxon>Neoheterodontei</taxon>
        <taxon>Myida</taxon>
        <taxon>Dreissenoidea</taxon>
        <taxon>Dreissenidae</taxon>
        <taxon>Dreissena</taxon>
    </lineage>
</organism>
<evidence type="ECO:0000313" key="6">
    <source>
        <dbReference type="Proteomes" id="UP000828390"/>
    </source>
</evidence>
<evidence type="ECO:0000259" key="4">
    <source>
        <dbReference type="PROSITE" id="PS50837"/>
    </source>
</evidence>
<protein>
    <recommendedName>
        <fullName evidence="4">NACHT domain-containing protein</fullName>
    </recommendedName>
</protein>
<evidence type="ECO:0000256" key="1">
    <source>
        <dbReference type="ARBA" id="ARBA00022741"/>
    </source>
</evidence>
<dbReference type="SUPFAM" id="SSF52047">
    <property type="entry name" value="RNI-like"/>
    <property type="match status" value="1"/>
</dbReference>
<reference evidence="5" key="2">
    <citation type="submission" date="2020-11" db="EMBL/GenBank/DDBJ databases">
        <authorList>
            <person name="McCartney M.A."/>
            <person name="Auch B."/>
            <person name="Kono T."/>
            <person name="Mallez S."/>
            <person name="Becker A."/>
            <person name="Gohl D.M."/>
            <person name="Silverstein K.A.T."/>
            <person name="Koren S."/>
            <person name="Bechman K.B."/>
            <person name="Herman A."/>
            <person name="Abrahante J.E."/>
            <person name="Garbe J."/>
        </authorList>
    </citation>
    <scope>NUCLEOTIDE SEQUENCE</scope>
    <source>
        <strain evidence="5">Duluth1</strain>
        <tissue evidence="5">Whole animal</tissue>
    </source>
</reference>
<evidence type="ECO:0000256" key="2">
    <source>
        <dbReference type="ARBA" id="ARBA00022840"/>
    </source>
</evidence>
<comment type="caution">
    <text evidence="5">The sequence shown here is derived from an EMBL/GenBank/DDBJ whole genome shotgun (WGS) entry which is preliminary data.</text>
</comment>
<keyword evidence="3" id="KW-0175">Coiled coil</keyword>
<dbReference type="EMBL" id="JAIWYP010000007">
    <property type="protein sequence ID" value="KAH3800285.1"/>
    <property type="molecule type" value="Genomic_DNA"/>
</dbReference>
<dbReference type="Pfam" id="PF15112">
    <property type="entry name" value="DUF4559"/>
    <property type="match status" value="1"/>
</dbReference>
<feature type="coiled-coil region" evidence="3">
    <location>
        <begin position="238"/>
        <end position="265"/>
    </location>
</feature>
<dbReference type="InterPro" id="IPR027417">
    <property type="entry name" value="P-loop_NTPase"/>
</dbReference>
<dbReference type="PANTHER" id="PTHR46312:SF2">
    <property type="entry name" value="NUCLEOTIDE-BINDING OLIGOMERIZATION DOMAIN-CONTAINING PROTEIN 2-LIKE"/>
    <property type="match status" value="1"/>
</dbReference>
<dbReference type="Pfam" id="PF05729">
    <property type="entry name" value="NACHT"/>
    <property type="match status" value="1"/>
</dbReference>
<dbReference type="Gene3D" id="3.40.50.300">
    <property type="entry name" value="P-loop containing nucleotide triphosphate hydrolases"/>
    <property type="match status" value="1"/>
</dbReference>
<dbReference type="InterPro" id="IPR032675">
    <property type="entry name" value="LRR_dom_sf"/>
</dbReference>
<dbReference type="SUPFAM" id="SSF52540">
    <property type="entry name" value="P-loop containing nucleoside triphosphate hydrolases"/>
    <property type="match status" value="1"/>
</dbReference>